<keyword evidence="2 7" id="KW-0540">Nuclease</keyword>
<dbReference type="GO" id="GO:0004519">
    <property type="term" value="F:endonuclease activity"/>
    <property type="evidence" value="ECO:0007669"/>
    <property type="project" value="UniProtKB-UniRule"/>
</dbReference>
<dbReference type="GO" id="GO:0006304">
    <property type="term" value="P:DNA modification"/>
    <property type="evidence" value="ECO:0007669"/>
    <property type="project" value="InterPro"/>
</dbReference>
<evidence type="ECO:0000256" key="7">
    <source>
        <dbReference type="HAMAP-Rule" id="MF_00759"/>
    </source>
</evidence>
<dbReference type="InterPro" id="IPR011337">
    <property type="entry name" value="DNA_rep_MutH/RE_typeII_Sau3AI"/>
</dbReference>
<gene>
    <name evidence="7" type="primary">mutH</name>
    <name evidence="9" type="ORF">CWE13_05725</name>
</gene>
<dbReference type="InterPro" id="IPR004230">
    <property type="entry name" value="DNA_mismatch_repair_MutH"/>
</dbReference>
<keyword evidence="10" id="KW-1185">Reference proteome</keyword>
<dbReference type="NCBIfam" id="TIGR02248">
    <property type="entry name" value="mutH_TIGR"/>
    <property type="match status" value="1"/>
</dbReference>
<dbReference type="GO" id="GO:0016787">
    <property type="term" value="F:hydrolase activity"/>
    <property type="evidence" value="ECO:0007669"/>
    <property type="project" value="UniProtKB-KW"/>
</dbReference>
<keyword evidence="3 7" id="KW-0255">Endonuclease</keyword>
<keyword evidence="4 7" id="KW-0227">DNA damage</keyword>
<dbReference type="InterPro" id="IPR011335">
    <property type="entry name" value="Restrct_endonuc-II-like"/>
</dbReference>
<comment type="subcellular location">
    <subcellularLocation>
        <location evidence="7">Cytoplasm</location>
    </subcellularLocation>
</comment>
<dbReference type="GO" id="GO:0006298">
    <property type="term" value="P:mismatch repair"/>
    <property type="evidence" value="ECO:0007669"/>
    <property type="project" value="UniProtKB-UniRule"/>
</dbReference>
<dbReference type="Gene3D" id="3.40.600.10">
    <property type="entry name" value="DNA mismatch repair MutH/Restriction endonuclease, type II"/>
    <property type="match status" value="1"/>
</dbReference>
<evidence type="ECO:0000256" key="1">
    <source>
        <dbReference type="ARBA" id="ARBA00022490"/>
    </source>
</evidence>
<dbReference type="Proteomes" id="UP000286934">
    <property type="component" value="Unassembled WGS sequence"/>
</dbReference>
<evidence type="ECO:0000256" key="4">
    <source>
        <dbReference type="ARBA" id="ARBA00022763"/>
    </source>
</evidence>
<evidence type="ECO:0000256" key="5">
    <source>
        <dbReference type="ARBA" id="ARBA00022801"/>
    </source>
</evidence>
<keyword evidence="5 7" id="KW-0378">Hydrolase</keyword>
<dbReference type="EMBL" id="PIPP01000002">
    <property type="protein sequence ID" value="RUO37456.1"/>
    <property type="molecule type" value="Genomic_DNA"/>
</dbReference>
<dbReference type="CDD" id="cd00583">
    <property type="entry name" value="MutH-like"/>
    <property type="match status" value="1"/>
</dbReference>
<dbReference type="InterPro" id="IPR037057">
    <property type="entry name" value="DNA_rep_MutH/T2_RE_sf"/>
</dbReference>
<comment type="similarity">
    <text evidence="7">Belongs to the MutH family.</text>
</comment>
<dbReference type="Pfam" id="PF02976">
    <property type="entry name" value="MutH"/>
    <property type="match status" value="1"/>
</dbReference>
<dbReference type="AlphaFoldDB" id="A0A432WUL1"/>
<organism evidence="9 10">
    <name type="scientific">Aliidiomarina shirensis</name>
    <dbReference type="NCBI Taxonomy" id="1048642"/>
    <lineage>
        <taxon>Bacteria</taxon>
        <taxon>Pseudomonadati</taxon>
        <taxon>Pseudomonadota</taxon>
        <taxon>Gammaproteobacteria</taxon>
        <taxon>Alteromonadales</taxon>
        <taxon>Idiomarinaceae</taxon>
        <taxon>Aliidiomarina</taxon>
    </lineage>
</organism>
<dbReference type="HAMAP" id="MF_00759">
    <property type="entry name" value="MutH"/>
    <property type="match status" value="1"/>
</dbReference>
<comment type="function">
    <text evidence="7">Sequence-specific endonuclease that cleaves unmethylated GATC sequences. It is involved in DNA mismatch repair.</text>
</comment>
<dbReference type="SMART" id="SM00927">
    <property type="entry name" value="MutH"/>
    <property type="match status" value="1"/>
</dbReference>
<dbReference type="GO" id="GO:0003677">
    <property type="term" value="F:DNA binding"/>
    <property type="evidence" value="ECO:0007669"/>
    <property type="project" value="InterPro"/>
</dbReference>
<evidence type="ECO:0000313" key="10">
    <source>
        <dbReference type="Proteomes" id="UP000286934"/>
    </source>
</evidence>
<keyword evidence="1 7" id="KW-0963">Cytoplasm</keyword>
<feature type="domain" description="DNA mismatch repair MutH/Type II restriction enzyme Sau3AI" evidence="8">
    <location>
        <begin position="65"/>
        <end position="163"/>
    </location>
</feature>
<reference evidence="10" key="1">
    <citation type="journal article" date="2018" name="Front. Microbiol.">
        <title>Genome-Based Analysis Reveals the Taxonomy and Diversity of the Family Idiomarinaceae.</title>
        <authorList>
            <person name="Liu Y."/>
            <person name="Lai Q."/>
            <person name="Shao Z."/>
        </authorList>
    </citation>
    <scope>NUCLEOTIDE SEQUENCE [LARGE SCALE GENOMIC DNA]</scope>
    <source>
        <strain evidence="10">AIS</strain>
    </source>
</reference>
<dbReference type="OrthoDB" id="5634909at2"/>
<comment type="caution">
    <text evidence="9">The sequence shown here is derived from an EMBL/GenBank/DDBJ whole genome shotgun (WGS) entry which is preliminary data.</text>
</comment>
<keyword evidence="6 7" id="KW-0234">DNA repair</keyword>
<evidence type="ECO:0000259" key="8">
    <source>
        <dbReference type="SMART" id="SM00927"/>
    </source>
</evidence>
<evidence type="ECO:0000313" key="9">
    <source>
        <dbReference type="EMBL" id="RUO37456.1"/>
    </source>
</evidence>
<evidence type="ECO:0000256" key="6">
    <source>
        <dbReference type="ARBA" id="ARBA00023204"/>
    </source>
</evidence>
<accession>A0A432WUL1</accession>
<name>A0A432WUL1_9GAMM</name>
<proteinExistence type="inferred from homology"/>
<dbReference type="RefSeq" id="WP_126806701.1">
    <property type="nucleotide sequence ID" value="NZ_PIPP01000002.1"/>
</dbReference>
<sequence>MPNQYKNRGITLASSAPESQIELVARAEQLIGCSFQQLADIAQIEVPRNLRNAKGWTGQLLELFLGASAGSRAEQDFPDIGIELKTIPVNLDAMPLETTYVCIAPLLGLNGVSWEQSNVRNKLSKVLWIPIDGRREMPVAERTIGLPLLWQPSAEQELVLKQDWEEITEAIALGHVESITARTGIALQLRPKAANSKALTGAIGPHGETIQTLPRGYYLKKQFTQQILAEGLGL</sequence>
<dbReference type="GO" id="GO:0005737">
    <property type="term" value="C:cytoplasm"/>
    <property type="evidence" value="ECO:0007669"/>
    <property type="project" value="UniProtKB-SubCell"/>
</dbReference>
<evidence type="ECO:0000256" key="2">
    <source>
        <dbReference type="ARBA" id="ARBA00022722"/>
    </source>
</evidence>
<protein>
    <recommendedName>
        <fullName evidence="7">DNA mismatch repair protein MutH</fullName>
    </recommendedName>
    <alternativeName>
        <fullName evidence="7">Methyl-directed mismatch repair protein</fullName>
    </alternativeName>
</protein>
<dbReference type="NCBIfam" id="NF003458">
    <property type="entry name" value="PRK05070.1"/>
    <property type="match status" value="1"/>
</dbReference>
<dbReference type="SUPFAM" id="SSF52980">
    <property type="entry name" value="Restriction endonuclease-like"/>
    <property type="match status" value="1"/>
</dbReference>
<evidence type="ECO:0000256" key="3">
    <source>
        <dbReference type="ARBA" id="ARBA00022759"/>
    </source>
</evidence>